<keyword evidence="1" id="KW-0812">Transmembrane</keyword>
<evidence type="ECO:0000313" key="3">
    <source>
        <dbReference type="EMBL" id="ROQ21188.1"/>
    </source>
</evidence>
<name>A0A3N1P0Q1_9GAMM</name>
<dbReference type="SMART" id="SM00257">
    <property type="entry name" value="LysM"/>
    <property type="match status" value="1"/>
</dbReference>
<keyword evidence="1" id="KW-1133">Transmembrane helix</keyword>
<dbReference type="InterPro" id="IPR018392">
    <property type="entry name" value="LysM"/>
</dbReference>
<dbReference type="RefSeq" id="WP_123638219.1">
    <property type="nucleotide sequence ID" value="NZ_RJUK01000001.1"/>
</dbReference>
<evidence type="ECO:0000259" key="2">
    <source>
        <dbReference type="PROSITE" id="PS51782"/>
    </source>
</evidence>
<organism evidence="3 4">
    <name type="scientific">Marinimicrobium koreense</name>
    <dbReference type="NCBI Taxonomy" id="306545"/>
    <lineage>
        <taxon>Bacteria</taxon>
        <taxon>Pseudomonadati</taxon>
        <taxon>Pseudomonadota</taxon>
        <taxon>Gammaproteobacteria</taxon>
        <taxon>Cellvibrionales</taxon>
        <taxon>Cellvibrionaceae</taxon>
        <taxon>Marinimicrobium</taxon>
    </lineage>
</organism>
<dbReference type="InterPro" id="IPR036779">
    <property type="entry name" value="LysM_dom_sf"/>
</dbReference>
<evidence type="ECO:0000313" key="4">
    <source>
        <dbReference type="Proteomes" id="UP000273643"/>
    </source>
</evidence>
<comment type="caution">
    <text evidence="3">The sequence shown here is derived from an EMBL/GenBank/DDBJ whole genome shotgun (WGS) entry which is preliminary data.</text>
</comment>
<dbReference type="CDD" id="cd00118">
    <property type="entry name" value="LysM"/>
    <property type="match status" value="1"/>
</dbReference>
<dbReference type="Pfam" id="PF01476">
    <property type="entry name" value="LysM"/>
    <property type="match status" value="1"/>
</dbReference>
<dbReference type="PROSITE" id="PS51782">
    <property type="entry name" value="LYSM"/>
    <property type="match status" value="1"/>
</dbReference>
<keyword evidence="1" id="KW-0472">Membrane</keyword>
<protein>
    <submittedName>
        <fullName evidence="3">LysM domain-containing protein</fullName>
    </submittedName>
</protein>
<reference evidence="3 4" key="1">
    <citation type="submission" date="2018-11" db="EMBL/GenBank/DDBJ databases">
        <title>Genomic Encyclopedia of Type Strains, Phase IV (KMG-IV): sequencing the most valuable type-strain genomes for metagenomic binning, comparative biology and taxonomic classification.</title>
        <authorList>
            <person name="Goeker M."/>
        </authorList>
    </citation>
    <scope>NUCLEOTIDE SEQUENCE [LARGE SCALE GENOMIC DNA]</scope>
    <source>
        <strain evidence="3 4">DSM 16974</strain>
    </source>
</reference>
<keyword evidence="4" id="KW-1185">Reference proteome</keyword>
<dbReference type="EMBL" id="RJUK01000001">
    <property type="protein sequence ID" value="ROQ21188.1"/>
    <property type="molecule type" value="Genomic_DNA"/>
</dbReference>
<proteinExistence type="predicted"/>
<feature type="transmembrane region" description="Helical" evidence="1">
    <location>
        <begin position="249"/>
        <end position="274"/>
    </location>
</feature>
<dbReference type="AlphaFoldDB" id="A0A3N1P0Q1"/>
<feature type="domain" description="LysM" evidence="2">
    <location>
        <begin position="13"/>
        <end position="67"/>
    </location>
</feature>
<dbReference type="OrthoDB" id="5702842at2"/>
<evidence type="ECO:0000256" key="1">
    <source>
        <dbReference type="SAM" id="Phobius"/>
    </source>
</evidence>
<sequence>MNHPAISSETDVIVYQIQPGDTLSAIVKRYYGPMNPQQQQDWIQRIVANNRSAKNANTIYAGQLLKLDVPRQYCAAPKGFPHHLSASDDWFITLNNHWASASPAEREVTSLLTPLIMGGSSAKLAALDRTFKNNAPLLREMVENYESYKAGDLTKGQYDYRRRKLVSQLSQKLGPTQWLLNGTSDLSEVLRITRKAGAESVAPLKQQARKLVSASKLASAGGIVLTAVSLKMACDQIAEAESKAEKSGILVETITATAVGLGAAAGVSIAVAFASTPVGWVASLVIAAGVAAVSYGSGRAARNMYDSLGTPIDLTTATGVSMLCAKKESSTRGRIVAPGLSMRL</sequence>
<feature type="transmembrane region" description="Helical" evidence="1">
    <location>
        <begin position="280"/>
        <end position="298"/>
    </location>
</feature>
<dbReference type="Gene3D" id="3.10.350.10">
    <property type="entry name" value="LysM domain"/>
    <property type="match status" value="1"/>
</dbReference>
<accession>A0A3N1P0Q1</accession>
<dbReference type="Proteomes" id="UP000273643">
    <property type="component" value="Unassembled WGS sequence"/>
</dbReference>
<gene>
    <name evidence="3" type="ORF">EDC38_1811</name>
</gene>